<comment type="caution">
    <text evidence="4">The sequence shown here is derived from an EMBL/GenBank/DDBJ whole genome shotgun (WGS) entry which is preliminary data.</text>
</comment>
<feature type="domain" description="AMP-dependent synthetase/ligase" evidence="2">
    <location>
        <begin position="51"/>
        <end position="395"/>
    </location>
</feature>
<evidence type="ECO:0000313" key="5">
    <source>
        <dbReference type="Proteomes" id="UP000273675"/>
    </source>
</evidence>
<dbReference type="Pfam" id="PF00501">
    <property type="entry name" value="AMP-binding"/>
    <property type="match status" value="1"/>
</dbReference>
<feature type="domain" description="AMP-binding enzyme C-terminal" evidence="3">
    <location>
        <begin position="449"/>
        <end position="527"/>
    </location>
</feature>
<sequence length="534" mass="57135">MTMQPTGHLDPFTRDRLPPREQWPDFRFDLAGLDYPARLNCGAELLDGAVAKGWGERMAVHCGDRSLSYAALLAAANRIANYLVTVLGVVPGNRVLLHGPNGIDLMAAWYAVMKVGAVAVTTMPMLRAGELAKVIAKGEVGFALCDQALAEPVREAAQAEPVLASITGWGPGSAFETALAAMPTHFENVDTARDDVALLAFTSGTTGQPKACAHFHSSVLAMADTFARHTLAPAPDEIYTGTPPFAFTFGLGAFVVFPARFGLAVALPERPGFEALCETIERFRATTLFTAPMGYRALMASWSDHDLSSLRKGISAGEHLPKATSDAFFACSGIRLIDGIGATELIHIFISESGGDIHPGATGRAVPGYQARVIDEAGRDVPDGEVGRLAVRGPTGCLYLDDARQAGYVSNGWNVTGDLYRRDTDGRFWYFSRADDLIVASGYNIAAPEVEQALLTHEAVAECAVIGAPDDERGTIVKAFVVLKPGCDVAAVTEQALQAHVKAEIAPYKYPRAIVFVDALPKTQTGKLQRYKLR</sequence>
<dbReference type="GO" id="GO:0016878">
    <property type="term" value="F:acid-thiol ligase activity"/>
    <property type="evidence" value="ECO:0007669"/>
    <property type="project" value="TreeGrafter"/>
</dbReference>
<dbReference type="PANTHER" id="PTHR43352">
    <property type="entry name" value="ACETYL-COA SYNTHETASE"/>
    <property type="match status" value="1"/>
</dbReference>
<dbReference type="Gene3D" id="3.40.50.12780">
    <property type="entry name" value="N-terminal domain of ligase-like"/>
    <property type="match status" value="1"/>
</dbReference>
<dbReference type="Proteomes" id="UP000273675">
    <property type="component" value="Unassembled WGS sequence"/>
</dbReference>
<dbReference type="Pfam" id="PF13193">
    <property type="entry name" value="AMP-binding_C"/>
    <property type="match status" value="1"/>
</dbReference>
<dbReference type="InterPro" id="IPR045851">
    <property type="entry name" value="AMP-bd_C_sf"/>
</dbReference>
<accession>A0A495DLH2</accession>
<evidence type="ECO:0000313" key="4">
    <source>
        <dbReference type="EMBL" id="RKR03765.1"/>
    </source>
</evidence>
<dbReference type="AlphaFoldDB" id="A0A495DLH2"/>
<dbReference type="InterPro" id="IPR025110">
    <property type="entry name" value="AMP-bd_C"/>
</dbReference>
<dbReference type="Gene3D" id="3.30.300.30">
    <property type="match status" value="1"/>
</dbReference>
<dbReference type="RefSeq" id="WP_233350644.1">
    <property type="nucleotide sequence ID" value="NZ_RBIM01000001.1"/>
</dbReference>
<dbReference type="SUPFAM" id="SSF56801">
    <property type="entry name" value="Acetyl-CoA synthetase-like"/>
    <property type="match status" value="1"/>
</dbReference>
<dbReference type="PANTHER" id="PTHR43352:SF1">
    <property type="entry name" value="ANTHRANILATE--COA LIGASE"/>
    <property type="match status" value="1"/>
</dbReference>
<evidence type="ECO:0000256" key="1">
    <source>
        <dbReference type="ARBA" id="ARBA00022598"/>
    </source>
</evidence>
<reference evidence="4 5" key="1">
    <citation type="submission" date="2018-10" db="EMBL/GenBank/DDBJ databases">
        <title>Genomic Encyclopedia of Type Strains, Phase IV (KMG-IV): sequencing the most valuable type-strain genomes for metagenomic binning, comparative biology and taxonomic classification.</title>
        <authorList>
            <person name="Goeker M."/>
        </authorList>
    </citation>
    <scope>NUCLEOTIDE SEQUENCE [LARGE SCALE GENOMIC DNA]</scope>
    <source>
        <strain evidence="4 5">DSM 4734</strain>
    </source>
</reference>
<dbReference type="InterPro" id="IPR000873">
    <property type="entry name" value="AMP-dep_synth/lig_dom"/>
</dbReference>
<dbReference type="PROSITE" id="PS00455">
    <property type="entry name" value="AMP_BINDING"/>
    <property type="match status" value="1"/>
</dbReference>
<dbReference type="InterPro" id="IPR020845">
    <property type="entry name" value="AMP-binding_CS"/>
</dbReference>
<dbReference type="InterPro" id="IPR042099">
    <property type="entry name" value="ANL_N_sf"/>
</dbReference>
<organism evidence="4 5">
    <name type="scientific">Maricaulis maris</name>
    <dbReference type="NCBI Taxonomy" id="74318"/>
    <lineage>
        <taxon>Bacteria</taxon>
        <taxon>Pseudomonadati</taxon>
        <taxon>Pseudomonadota</taxon>
        <taxon>Alphaproteobacteria</taxon>
        <taxon>Maricaulales</taxon>
        <taxon>Maricaulaceae</taxon>
        <taxon>Maricaulis</taxon>
    </lineage>
</organism>
<proteinExistence type="predicted"/>
<protein>
    <submittedName>
        <fullName evidence="4">Anthranilate--CoA ligase</fullName>
    </submittedName>
</protein>
<name>A0A495DLH2_9PROT</name>
<gene>
    <name evidence="4" type="ORF">C7435_0204</name>
</gene>
<evidence type="ECO:0000259" key="3">
    <source>
        <dbReference type="Pfam" id="PF13193"/>
    </source>
</evidence>
<dbReference type="EMBL" id="RBIM01000001">
    <property type="protein sequence ID" value="RKR03765.1"/>
    <property type="molecule type" value="Genomic_DNA"/>
</dbReference>
<evidence type="ECO:0000259" key="2">
    <source>
        <dbReference type="Pfam" id="PF00501"/>
    </source>
</evidence>
<dbReference type="GO" id="GO:0044550">
    <property type="term" value="P:secondary metabolite biosynthetic process"/>
    <property type="evidence" value="ECO:0007669"/>
    <property type="project" value="TreeGrafter"/>
</dbReference>
<keyword evidence="1 4" id="KW-0436">Ligase</keyword>